<keyword evidence="3" id="KW-1185">Reference proteome</keyword>
<dbReference type="Proteomes" id="UP001338125">
    <property type="component" value="Unassembled WGS sequence"/>
</dbReference>
<feature type="compositionally biased region" description="Basic and acidic residues" evidence="1">
    <location>
        <begin position="1"/>
        <end position="11"/>
    </location>
</feature>
<reference evidence="2 3" key="1">
    <citation type="submission" date="2024-01" db="EMBL/GenBank/DDBJ databases">
        <title>Complete genome of Cladobotryum mycophilum ATHUM6906.</title>
        <authorList>
            <person name="Christinaki A.C."/>
            <person name="Myridakis A.I."/>
            <person name="Kouvelis V.N."/>
        </authorList>
    </citation>
    <scope>NUCLEOTIDE SEQUENCE [LARGE SCALE GENOMIC DNA]</scope>
    <source>
        <strain evidence="2 3">ATHUM6906</strain>
    </source>
</reference>
<name>A0ABR0SUL3_9HYPO</name>
<proteinExistence type="predicted"/>
<feature type="region of interest" description="Disordered" evidence="1">
    <location>
        <begin position="1"/>
        <end position="31"/>
    </location>
</feature>
<organism evidence="2 3">
    <name type="scientific">Cladobotryum mycophilum</name>
    <dbReference type="NCBI Taxonomy" id="491253"/>
    <lineage>
        <taxon>Eukaryota</taxon>
        <taxon>Fungi</taxon>
        <taxon>Dikarya</taxon>
        <taxon>Ascomycota</taxon>
        <taxon>Pezizomycotina</taxon>
        <taxon>Sordariomycetes</taxon>
        <taxon>Hypocreomycetidae</taxon>
        <taxon>Hypocreales</taxon>
        <taxon>Hypocreaceae</taxon>
        <taxon>Cladobotryum</taxon>
    </lineage>
</organism>
<comment type="caution">
    <text evidence="2">The sequence shown here is derived from an EMBL/GenBank/DDBJ whole genome shotgun (WGS) entry which is preliminary data.</text>
</comment>
<evidence type="ECO:0000313" key="3">
    <source>
        <dbReference type="Proteomes" id="UP001338125"/>
    </source>
</evidence>
<accession>A0ABR0SUL3</accession>
<dbReference type="EMBL" id="JAVFKD010000004">
    <property type="protein sequence ID" value="KAK5995819.1"/>
    <property type="molecule type" value="Genomic_DNA"/>
</dbReference>
<gene>
    <name evidence="2" type="ORF">PT974_04237</name>
</gene>
<evidence type="ECO:0000313" key="2">
    <source>
        <dbReference type="EMBL" id="KAK5995819.1"/>
    </source>
</evidence>
<protein>
    <submittedName>
        <fullName evidence="2">Uncharacterized protein</fullName>
    </submittedName>
</protein>
<sequence length="132" mass="14826">MPSFHQERDSFNYEANMRRPKLSRASTTRPSITAQNAIGESLAAPHSPERATDILSKVFYTPAISTIGRKAPGLLRHQMENIMMGHGDQTITPESHNAHELLEESPSDCYFSFPSFENWDEGKDDEARSVFG</sequence>
<evidence type="ECO:0000256" key="1">
    <source>
        <dbReference type="SAM" id="MobiDB-lite"/>
    </source>
</evidence>